<accession>B8CAL6</accession>
<name>B8CAL6_THAPS</name>
<feature type="region of interest" description="Disordered" evidence="1">
    <location>
        <begin position="1"/>
        <end position="31"/>
    </location>
</feature>
<dbReference type="InterPro" id="IPR027417">
    <property type="entry name" value="P-loop_NTPase"/>
</dbReference>
<keyword evidence="3" id="KW-1185">Reference proteome</keyword>
<dbReference type="PaxDb" id="35128-Thaps9187"/>
<dbReference type="HOGENOM" id="CLU_448738_0_0_1"/>
<evidence type="ECO:0000313" key="2">
    <source>
        <dbReference type="EMBL" id="EED89529.1"/>
    </source>
</evidence>
<evidence type="ECO:0000313" key="3">
    <source>
        <dbReference type="Proteomes" id="UP000001449"/>
    </source>
</evidence>
<sequence length="609" mass="67697">MEGDFVNRSSGEEGAPQFGLSSGKHGKRCFPSTTNHQSIKSCYEYDATTNKMDFGPVSSFSEKNSKAMKEISPSLLMERTQQTDDSASHTLTKENTTFTFSPNIADHVGLDVSLFGWIMPQQPMVFSAFRDPLERLISSFHYGIRFGAHKPGKVAKCALPSKPWTKTVMDAREVAIQTNETSEYQRLFRSYLNTCSDAVSNTYVQFLDPNTKDLAVALTHLNEYVIVGLQSDIDGTLDRWTKIVLQSCQGHPRYQVMKDHIMAAIKVNGDHRYKDTMQSVGGENSSEVASLSSLSSPLAVETFDNDLQRMIHEFIAGDIVIYLRAIELYYEQRGWVTVLGIVEAVLPPGYEDKIWCPPSNCRFFTDPFGFAGPLSSFNKCYNPTSDVETEGVWTGSLTDVTPPHGWIEPDMCTAAEYSQCETKNDCETAIRTKVPVDEGGACNCYVNSVSHPFDQCVGMAPNECKTVQCGGDECEYYVASCAPGENGTGGTCTIRLSDQRQTMKVCIDTGKRFGKQTLEIPAKKFSFYSDPSRTSPAVEGVCKGRKTKSLTKRASKTSTFCRRFGKKWFTVEAPRVTANWLIANGFAVGTCRGRNAKTFEMKYIKPNRI</sequence>
<protein>
    <recommendedName>
        <fullName evidence="4">Sulfotransferase domain-containing protein</fullName>
    </recommendedName>
</protein>
<reference evidence="2 3" key="2">
    <citation type="journal article" date="2008" name="Nature">
        <title>The Phaeodactylum genome reveals the evolutionary history of diatom genomes.</title>
        <authorList>
            <person name="Bowler C."/>
            <person name="Allen A.E."/>
            <person name="Badger J.H."/>
            <person name="Grimwood J."/>
            <person name="Jabbari K."/>
            <person name="Kuo A."/>
            <person name="Maheswari U."/>
            <person name="Martens C."/>
            <person name="Maumus F."/>
            <person name="Otillar R.P."/>
            <person name="Rayko E."/>
            <person name="Salamov A."/>
            <person name="Vandepoele K."/>
            <person name="Beszteri B."/>
            <person name="Gruber A."/>
            <person name="Heijde M."/>
            <person name="Katinka M."/>
            <person name="Mock T."/>
            <person name="Valentin K."/>
            <person name="Verret F."/>
            <person name="Berges J.A."/>
            <person name="Brownlee C."/>
            <person name="Cadoret J.P."/>
            <person name="Chiovitti A."/>
            <person name="Choi C.J."/>
            <person name="Coesel S."/>
            <person name="De Martino A."/>
            <person name="Detter J.C."/>
            <person name="Durkin C."/>
            <person name="Falciatore A."/>
            <person name="Fournet J."/>
            <person name="Haruta M."/>
            <person name="Huysman M.J."/>
            <person name="Jenkins B.D."/>
            <person name="Jiroutova K."/>
            <person name="Jorgensen R.E."/>
            <person name="Joubert Y."/>
            <person name="Kaplan A."/>
            <person name="Kroger N."/>
            <person name="Kroth P.G."/>
            <person name="La Roche J."/>
            <person name="Lindquist E."/>
            <person name="Lommer M."/>
            <person name="Martin-Jezequel V."/>
            <person name="Lopez P.J."/>
            <person name="Lucas S."/>
            <person name="Mangogna M."/>
            <person name="McGinnis K."/>
            <person name="Medlin L.K."/>
            <person name="Montsant A."/>
            <person name="Oudot-Le Secq M.P."/>
            <person name="Napoli C."/>
            <person name="Obornik M."/>
            <person name="Parker M.S."/>
            <person name="Petit J.L."/>
            <person name="Porcel B.M."/>
            <person name="Poulsen N."/>
            <person name="Robison M."/>
            <person name="Rychlewski L."/>
            <person name="Rynearson T.A."/>
            <person name="Schmutz J."/>
            <person name="Shapiro H."/>
            <person name="Siaut M."/>
            <person name="Stanley M."/>
            <person name="Sussman M.R."/>
            <person name="Taylor A.R."/>
            <person name="Vardi A."/>
            <person name="von Dassow P."/>
            <person name="Vyverman W."/>
            <person name="Willis A."/>
            <person name="Wyrwicz L.S."/>
            <person name="Rokhsar D.S."/>
            <person name="Weissenbach J."/>
            <person name="Armbrust E.V."/>
            <person name="Green B.R."/>
            <person name="Van de Peer Y."/>
            <person name="Grigoriev I.V."/>
        </authorList>
    </citation>
    <scope>NUCLEOTIDE SEQUENCE [LARGE SCALE GENOMIC DNA]</scope>
    <source>
        <strain evidence="2 3">CCMP1335</strain>
    </source>
</reference>
<dbReference type="InParanoid" id="B8CAL6"/>
<dbReference type="EMBL" id="CM000647">
    <property type="protein sequence ID" value="EED89529.1"/>
    <property type="molecule type" value="Genomic_DNA"/>
</dbReference>
<dbReference type="eggNOG" id="ENOG502QZ7A">
    <property type="taxonomic scope" value="Eukaryota"/>
</dbReference>
<dbReference type="KEGG" id="tps:THAPSDRAFT_9187"/>
<proteinExistence type="predicted"/>
<reference evidence="2 3" key="1">
    <citation type="journal article" date="2004" name="Science">
        <title>The genome of the diatom Thalassiosira pseudonana: ecology, evolution, and metabolism.</title>
        <authorList>
            <person name="Armbrust E.V."/>
            <person name="Berges J.A."/>
            <person name="Bowler C."/>
            <person name="Green B.R."/>
            <person name="Martinez D."/>
            <person name="Putnam N.H."/>
            <person name="Zhou S."/>
            <person name="Allen A.E."/>
            <person name="Apt K.E."/>
            <person name="Bechner M."/>
            <person name="Brzezinski M.A."/>
            <person name="Chaal B.K."/>
            <person name="Chiovitti A."/>
            <person name="Davis A.K."/>
            <person name="Demarest M.S."/>
            <person name="Detter J.C."/>
            <person name="Glavina T."/>
            <person name="Goodstein D."/>
            <person name="Hadi M.Z."/>
            <person name="Hellsten U."/>
            <person name="Hildebrand M."/>
            <person name="Jenkins B.D."/>
            <person name="Jurka J."/>
            <person name="Kapitonov V.V."/>
            <person name="Kroger N."/>
            <person name="Lau W.W."/>
            <person name="Lane T.W."/>
            <person name="Larimer F.W."/>
            <person name="Lippmeier J.C."/>
            <person name="Lucas S."/>
            <person name="Medina M."/>
            <person name="Montsant A."/>
            <person name="Obornik M."/>
            <person name="Parker M.S."/>
            <person name="Palenik B."/>
            <person name="Pazour G.J."/>
            <person name="Richardson P.M."/>
            <person name="Rynearson T.A."/>
            <person name="Saito M.A."/>
            <person name="Schwartz D.C."/>
            <person name="Thamatrakoln K."/>
            <person name="Valentin K."/>
            <person name="Vardi A."/>
            <person name="Wilkerson F.P."/>
            <person name="Rokhsar D.S."/>
        </authorList>
    </citation>
    <scope>NUCLEOTIDE SEQUENCE [LARGE SCALE GENOMIC DNA]</scope>
    <source>
        <strain evidence="2 3">CCMP1335</strain>
    </source>
</reference>
<organism evidence="2 3">
    <name type="scientific">Thalassiosira pseudonana</name>
    <name type="common">Marine diatom</name>
    <name type="synonym">Cyclotella nana</name>
    <dbReference type="NCBI Taxonomy" id="35128"/>
    <lineage>
        <taxon>Eukaryota</taxon>
        <taxon>Sar</taxon>
        <taxon>Stramenopiles</taxon>
        <taxon>Ochrophyta</taxon>
        <taxon>Bacillariophyta</taxon>
        <taxon>Coscinodiscophyceae</taxon>
        <taxon>Thalassiosirophycidae</taxon>
        <taxon>Thalassiosirales</taxon>
        <taxon>Thalassiosiraceae</taxon>
        <taxon>Thalassiosira</taxon>
    </lineage>
</organism>
<evidence type="ECO:0000256" key="1">
    <source>
        <dbReference type="SAM" id="MobiDB-lite"/>
    </source>
</evidence>
<dbReference type="RefSeq" id="XP_002293068.1">
    <property type="nucleotide sequence ID" value="XM_002293032.1"/>
</dbReference>
<dbReference type="Gene3D" id="3.40.50.300">
    <property type="entry name" value="P-loop containing nucleotide triphosphate hydrolases"/>
    <property type="match status" value="1"/>
</dbReference>
<dbReference type="Proteomes" id="UP000001449">
    <property type="component" value="Chromosome 12"/>
</dbReference>
<dbReference type="GeneID" id="7447594"/>
<dbReference type="AlphaFoldDB" id="B8CAL6"/>
<evidence type="ECO:0008006" key="4">
    <source>
        <dbReference type="Google" id="ProtNLM"/>
    </source>
</evidence>
<gene>
    <name evidence="2" type="ORF">THAPSDRAFT_9187</name>
</gene>